<protein>
    <submittedName>
        <fullName evidence="1">Uncharacterized protein</fullName>
    </submittedName>
</protein>
<proteinExistence type="predicted"/>
<evidence type="ECO:0000313" key="2">
    <source>
        <dbReference type="Proteomes" id="UP000054324"/>
    </source>
</evidence>
<dbReference type="KEGG" id="ovi:T265_10487"/>
<dbReference type="Proteomes" id="UP000054324">
    <property type="component" value="Unassembled WGS sequence"/>
</dbReference>
<evidence type="ECO:0000313" key="1">
    <source>
        <dbReference type="EMBL" id="KER21127.1"/>
    </source>
</evidence>
<sequence length="271" mass="30871">MNVLLQGADRLGNKGDSHGVIHQLGHRKTDQPMGLTNQTASRDRRSAPVKACPIVDQYTLLSRDDVALLYLMERYSIAWAGIVWCSILRYSKSHTEQITSSRSRLIYNSVWFSRENQLNLSFIMFYNSMCHTQATSCFSWHDSRDIAVYFHKGNYSQLLKKLRESFSSEKINRSAATPSHAMPPEGSTRAWILPGCPNLDRGNRDAEVRFEPWPFCTRRKQHFGAVLSIPDKGEIPGLYLLALQHCQIGEISVEASQYSYPKVDSKLRIEA</sequence>
<organism evidence="1 2">
    <name type="scientific">Opisthorchis viverrini</name>
    <name type="common">Southeast Asian liver fluke</name>
    <dbReference type="NCBI Taxonomy" id="6198"/>
    <lineage>
        <taxon>Eukaryota</taxon>
        <taxon>Metazoa</taxon>
        <taxon>Spiralia</taxon>
        <taxon>Lophotrochozoa</taxon>
        <taxon>Platyhelminthes</taxon>
        <taxon>Trematoda</taxon>
        <taxon>Digenea</taxon>
        <taxon>Opisthorchiida</taxon>
        <taxon>Opisthorchiata</taxon>
        <taxon>Opisthorchiidae</taxon>
        <taxon>Opisthorchis</taxon>
    </lineage>
</organism>
<dbReference type="AlphaFoldDB" id="A0A074Z6E6"/>
<dbReference type="CTD" id="20324655"/>
<accession>A0A074Z6E6</accession>
<keyword evidence="2" id="KW-1185">Reference proteome</keyword>
<gene>
    <name evidence="1" type="ORF">T265_10487</name>
</gene>
<dbReference type="STRING" id="6198.A0A074Z6E6"/>
<dbReference type="RefSeq" id="XP_009175133.1">
    <property type="nucleotide sequence ID" value="XM_009176869.1"/>
</dbReference>
<name>A0A074Z6E6_OPIVI</name>
<dbReference type="EMBL" id="KL596992">
    <property type="protein sequence ID" value="KER21127.1"/>
    <property type="molecule type" value="Genomic_DNA"/>
</dbReference>
<dbReference type="OrthoDB" id="336885at2759"/>
<reference evidence="1 2" key="1">
    <citation type="submission" date="2013-11" db="EMBL/GenBank/DDBJ databases">
        <title>Opisthorchis viverrini - life in the bile duct.</title>
        <authorList>
            <person name="Young N.D."/>
            <person name="Nagarajan N."/>
            <person name="Lin S.J."/>
            <person name="Korhonen P.K."/>
            <person name="Jex A.R."/>
            <person name="Hall R.S."/>
            <person name="Safavi-Hemami H."/>
            <person name="Kaewkong W."/>
            <person name="Bertrand D."/>
            <person name="Gao S."/>
            <person name="Seet Q."/>
            <person name="Wongkham S."/>
            <person name="Teh B.T."/>
            <person name="Wongkham C."/>
            <person name="Intapan P.M."/>
            <person name="Maleewong W."/>
            <person name="Yang X."/>
            <person name="Hu M."/>
            <person name="Wang Z."/>
            <person name="Hofmann A."/>
            <person name="Sternberg P.W."/>
            <person name="Tan P."/>
            <person name="Wang J."/>
            <person name="Gasser R.B."/>
        </authorList>
    </citation>
    <scope>NUCLEOTIDE SEQUENCE [LARGE SCALE GENOMIC DNA]</scope>
</reference>
<dbReference type="GeneID" id="20324655"/>